<dbReference type="Proteomes" id="UP000070444">
    <property type="component" value="Unassembled WGS sequence"/>
</dbReference>
<evidence type="ECO:0000256" key="11">
    <source>
        <dbReference type="ARBA" id="ARBA00023329"/>
    </source>
</evidence>
<evidence type="ECO:0000256" key="2">
    <source>
        <dbReference type="ARBA" id="ARBA00011775"/>
    </source>
</evidence>
<proteinExistence type="predicted"/>
<comment type="subcellular location">
    <subcellularLocation>
        <location evidence="14">Cytoplasm</location>
    </subcellularLocation>
    <subcellularLocation>
        <location evidence="1 14">Golgi apparatus membrane</location>
        <topology evidence="1 14">Peripheral membrane protein</topology>
        <orientation evidence="1 14">Cytoplasmic side</orientation>
    </subcellularLocation>
    <subcellularLocation>
        <location evidence="14">Cytoplasmic vesicle</location>
        <location evidence="14">COPI-coated vesicle membrane</location>
        <topology evidence="14">Peripheral membrane protein</topology>
        <orientation evidence="14">Cytoplasmic side</orientation>
    </subcellularLocation>
</comment>
<evidence type="ECO:0000259" key="16">
    <source>
        <dbReference type="Pfam" id="PF01602"/>
    </source>
</evidence>
<dbReference type="OrthoDB" id="10261439at2759"/>
<dbReference type="Pfam" id="PF07718">
    <property type="entry name" value="Coatamer_beta_C"/>
    <property type="match status" value="1"/>
</dbReference>
<feature type="domain" description="Coatomer beta subunit appendage platform" evidence="18">
    <location>
        <begin position="819"/>
        <end position="945"/>
    </location>
</feature>
<keyword evidence="7 14" id="KW-0931">ER-Golgi transport</keyword>
<dbReference type="PANTHER" id="PTHR10635:SF0">
    <property type="entry name" value="COATOMER SUBUNIT BETA"/>
    <property type="match status" value="1"/>
</dbReference>
<keyword evidence="11 14" id="KW-0968">Cytoplasmic vesicle</keyword>
<dbReference type="Pfam" id="PF14806">
    <property type="entry name" value="Coatomer_b_Cpla"/>
    <property type="match status" value="1"/>
</dbReference>
<evidence type="ECO:0000256" key="13">
    <source>
        <dbReference type="ARBA" id="ARBA00030841"/>
    </source>
</evidence>
<dbReference type="GO" id="GO:0006888">
    <property type="term" value="P:endoplasmic reticulum to Golgi vesicle-mediated transport"/>
    <property type="evidence" value="ECO:0007669"/>
    <property type="project" value="TreeGrafter"/>
</dbReference>
<dbReference type="PANTHER" id="PTHR10635">
    <property type="entry name" value="COATOMER SUBUNIT BETA"/>
    <property type="match status" value="1"/>
</dbReference>
<evidence type="ECO:0000256" key="10">
    <source>
        <dbReference type="ARBA" id="ARBA00023136"/>
    </source>
</evidence>
<dbReference type="InterPro" id="IPR002553">
    <property type="entry name" value="Clathrin/coatomer_adapt-like_N"/>
</dbReference>
<evidence type="ECO:0000256" key="9">
    <source>
        <dbReference type="ARBA" id="ARBA00023034"/>
    </source>
</evidence>
<feature type="domain" description="Clathrin/coatomer adaptor adaptin-like N-terminal" evidence="16">
    <location>
        <begin position="20"/>
        <end position="500"/>
    </location>
</feature>
<sequence>MSSDPCYTILASNDLEPSTENELKNRLEKGSDSDKVDAMREIITSILNGDKMERLLMHVIRFVMPSKNKTLKKLLHFYWEVCPKYNPDGKLKQEMILVCNAVRNDLQHPNEFIRGATLRFLCKLRDAELLEPLVPPTRSCLDHRLSYVRKNAILAVSSIYKNQPHLIPDAPDLIQAFLAAETDFTCKRNAFIFLCNTSPEKAVEFLKSVYDQISNFDELLQLAIIDFIRKNSKTNTNDRAKYIRIIFDLLNASSQSVKYEAANSLITLTTNATAIKAAANSYLELINKESDNNIKSIVLDRFNDLRTRFPGYLNELVMDLLRVLSSTDIDVRRKALKIALKLVNNNNVKDMVSSLQKELSKTHSQEFEKNTEYREVLIQSIHQCAVRFPEVAPNVISALMQFLAEGASSAAVDVVAFIKEIAEKFENLRPVILKNLLVSFNEIKSSKALRGALWIVGEYCQDVETIENAWQKIRDSIGEIPIVASEQRNLERAQEEQQDSDATDANRPSAPSALRVLQDGTYATETSVTSTLSSHNNANARPPIRSLLLKGDYFIGTVVAATITKLVLRYETLESDSSKSNSLRAEALLIMTSIIRVGQSQFTYIPIEEDSYDRIMDHIKLLTSSNRNSELENVLKVETRQAFTQTVLSNAAAAKRRDTHDIEVGDDANESASKQVAVDDKIVFRQLIPPTSQGLEDEYERDLTNATGELSSKENFATKLDRIVQLSGFSDAVYCEAIVEVHQYDILLDILLINQTNETLQNLTVEFATLGNLKVVEKPASFNLAPKATHSLRSSIKVSSTETGVIFGNIVYDLGSGNSNCVVLNDIHADIMDYIKPAYCSENQFRSMWTEFEWENKVSVTTPIGSLSEFLGQILKATNMATLTPQKALSGDCGFLSTNLYARTIFGEDALANLSIEKQDDGPITGHVRIRSKAQGLALSLGDRITLAQKEIASNAPQVPEAPLITVA</sequence>
<dbReference type="OMA" id="IYKNFDW"/>
<gene>
    <name evidence="19" type="ORF">CONCODRAFT_6672</name>
</gene>
<keyword evidence="6" id="KW-0677">Repeat</keyword>
<name>A0A137P741_CONC2</name>
<dbReference type="GO" id="GO:0006891">
    <property type="term" value="P:intra-Golgi vesicle-mediated transport"/>
    <property type="evidence" value="ECO:0007669"/>
    <property type="project" value="TreeGrafter"/>
</dbReference>
<dbReference type="GO" id="GO:0006886">
    <property type="term" value="P:intracellular protein transport"/>
    <property type="evidence" value="ECO:0007669"/>
    <property type="project" value="InterPro"/>
</dbReference>
<keyword evidence="20" id="KW-1185">Reference proteome</keyword>
<comment type="subunit">
    <text evidence="2 14">Oligomeric complex that consists of at least the alpha, beta, beta', gamma, delta, epsilon and zeta subunits.</text>
</comment>
<keyword evidence="5 14" id="KW-0963">Cytoplasm</keyword>
<organism evidence="19 20">
    <name type="scientific">Conidiobolus coronatus (strain ATCC 28846 / CBS 209.66 / NRRL 28638)</name>
    <name type="common">Delacroixia coronata</name>
    <dbReference type="NCBI Taxonomy" id="796925"/>
    <lineage>
        <taxon>Eukaryota</taxon>
        <taxon>Fungi</taxon>
        <taxon>Fungi incertae sedis</taxon>
        <taxon>Zoopagomycota</taxon>
        <taxon>Entomophthoromycotina</taxon>
        <taxon>Entomophthoromycetes</taxon>
        <taxon>Entomophthorales</taxon>
        <taxon>Ancylistaceae</taxon>
        <taxon>Conidiobolus</taxon>
    </lineage>
</organism>
<evidence type="ECO:0000256" key="3">
    <source>
        <dbReference type="ARBA" id="ARBA00017024"/>
    </source>
</evidence>
<keyword evidence="9 14" id="KW-0333">Golgi apparatus</keyword>
<evidence type="ECO:0000313" key="20">
    <source>
        <dbReference type="Proteomes" id="UP000070444"/>
    </source>
</evidence>
<dbReference type="EMBL" id="KQ964494">
    <property type="protein sequence ID" value="KXN70741.1"/>
    <property type="molecule type" value="Genomic_DNA"/>
</dbReference>
<dbReference type="STRING" id="796925.A0A137P741"/>
<dbReference type="GO" id="GO:0005198">
    <property type="term" value="F:structural molecule activity"/>
    <property type="evidence" value="ECO:0007669"/>
    <property type="project" value="InterPro"/>
</dbReference>
<dbReference type="InterPro" id="IPR016024">
    <property type="entry name" value="ARM-type_fold"/>
</dbReference>
<dbReference type="AlphaFoldDB" id="A0A137P741"/>
<evidence type="ECO:0000256" key="15">
    <source>
        <dbReference type="SAM" id="MobiDB-lite"/>
    </source>
</evidence>
<evidence type="ECO:0000256" key="6">
    <source>
        <dbReference type="ARBA" id="ARBA00022737"/>
    </source>
</evidence>
<comment type="function">
    <text evidence="12 14">The coatomer is a cytosolic protein complex that binds to dilysine motifs and reversibly associates with Golgi non-clathrin-coated vesicles, which further mediate biosynthetic protein transport from the ER, via the Golgi up to the trans Golgi network. Coatomer complex is required for budding from Golgi membranes, and is essential for the retrograde Golgi-to-ER transport of dilysine-tagged proteins.</text>
</comment>
<reference evidence="19 20" key="1">
    <citation type="journal article" date="2015" name="Genome Biol. Evol.">
        <title>Phylogenomic analyses indicate that early fungi evolved digesting cell walls of algal ancestors of land plants.</title>
        <authorList>
            <person name="Chang Y."/>
            <person name="Wang S."/>
            <person name="Sekimoto S."/>
            <person name="Aerts A.L."/>
            <person name="Choi C."/>
            <person name="Clum A."/>
            <person name="LaButti K.M."/>
            <person name="Lindquist E.A."/>
            <person name="Yee Ngan C."/>
            <person name="Ohm R.A."/>
            <person name="Salamov A.A."/>
            <person name="Grigoriev I.V."/>
            <person name="Spatafora J.W."/>
            <person name="Berbee M.L."/>
        </authorList>
    </citation>
    <scope>NUCLEOTIDE SEQUENCE [LARGE SCALE GENOMIC DNA]</scope>
    <source>
        <strain evidence="19 20">NRRL 28638</strain>
    </source>
</reference>
<dbReference type="GO" id="GO:0000139">
    <property type="term" value="C:Golgi membrane"/>
    <property type="evidence" value="ECO:0007669"/>
    <property type="project" value="UniProtKB-SubCell"/>
</dbReference>
<evidence type="ECO:0000256" key="8">
    <source>
        <dbReference type="ARBA" id="ARBA00022927"/>
    </source>
</evidence>
<keyword evidence="10 14" id="KW-0472">Membrane</keyword>
<evidence type="ECO:0000259" key="18">
    <source>
        <dbReference type="Pfam" id="PF14806"/>
    </source>
</evidence>
<evidence type="ECO:0000256" key="14">
    <source>
        <dbReference type="PIRNR" id="PIRNR005727"/>
    </source>
</evidence>
<dbReference type="GO" id="GO:0030126">
    <property type="term" value="C:COPI vesicle coat"/>
    <property type="evidence" value="ECO:0007669"/>
    <property type="project" value="InterPro"/>
</dbReference>
<evidence type="ECO:0000256" key="1">
    <source>
        <dbReference type="ARBA" id="ARBA00004255"/>
    </source>
</evidence>
<evidence type="ECO:0000256" key="7">
    <source>
        <dbReference type="ARBA" id="ARBA00022892"/>
    </source>
</evidence>
<feature type="domain" description="Coatomer beta subunit C-terminal" evidence="17">
    <location>
        <begin position="678"/>
        <end position="813"/>
    </location>
</feature>
<dbReference type="InterPro" id="IPR011710">
    <property type="entry name" value="Coatomer_bsu_C"/>
</dbReference>
<evidence type="ECO:0000256" key="4">
    <source>
        <dbReference type="ARBA" id="ARBA00022448"/>
    </source>
</evidence>
<accession>A0A137P741</accession>
<dbReference type="InterPro" id="IPR016460">
    <property type="entry name" value="COPB1"/>
</dbReference>
<dbReference type="InterPro" id="IPR029446">
    <property type="entry name" value="COPB1_appendage_platform_dom"/>
</dbReference>
<dbReference type="Gene3D" id="1.25.10.10">
    <property type="entry name" value="Leucine-rich Repeat Variant"/>
    <property type="match status" value="1"/>
</dbReference>
<dbReference type="Pfam" id="PF01602">
    <property type="entry name" value="Adaptin_N"/>
    <property type="match status" value="1"/>
</dbReference>
<keyword evidence="4 14" id="KW-0813">Transport</keyword>
<evidence type="ECO:0000259" key="17">
    <source>
        <dbReference type="Pfam" id="PF07718"/>
    </source>
</evidence>
<evidence type="ECO:0000256" key="5">
    <source>
        <dbReference type="ARBA" id="ARBA00022490"/>
    </source>
</evidence>
<dbReference type="SUPFAM" id="SSF48371">
    <property type="entry name" value="ARM repeat"/>
    <property type="match status" value="1"/>
</dbReference>
<evidence type="ECO:0000313" key="19">
    <source>
        <dbReference type="EMBL" id="KXN70741.1"/>
    </source>
</evidence>
<feature type="region of interest" description="Disordered" evidence="15">
    <location>
        <begin position="489"/>
        <end position="510"/>
    </location>
</feature>
<protein>
    <recommendedName>
        <fullName evidence="3 14">Coatomer subunit beta</fullName>
    </recommendedName>
    <alternativeName>
        <fullName evidence="13 14">Beta-coat protein</fullName>
    </alternativeName>
</protein>
<dbReference type="PIRSF" id="PIRSF005727">
    <property type="entry name" value="Coatomer_beta_subunit"/>
    <property type="match status" value="1"/>
</dbReference>
<dbReference type="InterPro" id="IPR011989">
    <property type="entry name" value="ARM-like"/>
</dbReference>
<keyword evidence="8 14" id="KW-0653">Protein transport</keyword>
<dbReference type="FunFam" id="1.25.10.10:FF:000444">
    <property type="entry name" value="Coatomer subunit beta"/>
    <property type="match status" value="1"/>
</dbReference>
<evidence type="ECO:0000256" key="12">
    <source>
        <dbReference type="ARBA" id="ARBA00025536"/>
    </source>
</evidence>